<keyword evidence="5" id="KW-0408">Iron</keyword>
<keyword evidence="6" id="KW-0503">Monooxygenase</keyword>
<sequence>MSYTTVPSATLGLIYLLVILVAAVLIREGRAKYGTLEDCGFPVIESTLCLGSEPTYHKIVQHLEDIKRFKKYGPIWGSYFGKQPDVFVADPDLIRQIFVKDFSSHFGERQDYEFGTDLMNEAVEFKKGEEWRTLRNFLSPLFSTSKLKHMSEVIATVLKNLQTT</sequence>
<dbReference type="Pfam" id="PF00067">
    <property type="entry name" value="p450"/>
    <property type="match status" value="1"/>
</dbReference>
<keyword evidence="2" id="KW-0349">Heme</keyword>
<evidence type="ECO:0000256" key="2">
    <source>
        <dbReference type="ARBA" id="ARBA00022617"/>
    </source>
</evidence>
<dbReference type="PANTHER" id="PTHR24302">
    <property type="entry name" value="CYTOCHROME P450 FAMILY 3"/>
    <property type="match status" value="1"/>
</dbReference>
<evidence type="ECO:0000256" key="7">
    <source>
        <dbReference type="SAM" id="Phobius"/>
    </source>
</evidence>
<keyword evidence="3" id="KW-0479">Metal-binding</keyword>
<proteinExistence type="inferred from homology"/>
<comment type="caution">
    <text evidence="8">The sequence shown here is derived from an EMBL/GenBank/DDBJ whole genome shotgun (WGS) entry which is preliminary data.</text>
</comment>
<evidence type="ECO:0000256" key="1">
    <source>
        <dbReference type="ARBA" id="ARBA00010617"/>
    </source>
</evidence>
<organism evidence="8 9">
    <name type="scientific">Orchesella dallaii</name>
    <dbReference type="NCBI Taxonomy" id="48710"/>
    <lineage>
        <taxon>Eukaryota</taxon>
        <taxon>Metazoa</taxon>
        <taxon>Ecdysozoa</taxon>
        <taxon>Arthropoda</taxon>
        <taxon>Hexapoda</taxon>
        <taxon>Collembola</taxon>
        <taxon>Entomobryomorpha</taxon>
        <taxon>Entomobryoidea</taxon>
        <taxon>Orchesellidae</taxon>
        <taxon>Orchesellinae</taxon>
        <taxon>Orchesella</taxon>
    </lineage>
</organism>
<dbReference type="Gene3D" id="1.10.630.10">
    <property type="entry name" value="Cytochrome P450"/>
    <property type="match status" value="1"/>
</dbReference>
<evidence type="ECO:0000313" key="8">
    <source>
        <dbReference type="EMBL" id="CAL8112253.1"/>
    </source>
</evidence>
<evidence type="ECO:0000256" key="4">
    <source>
        <dbReference type="ARBA" id="ARBA00023002"/>
    </source>
</evidence>
<evidence type="ECO:0000256" key="3">
    <source>
        <dbReference type="ARBA" id="ARBA00022723"/>
    </source>
</evidence>
<dbReference type="InterPro" id="IPR050705">
    <property type="entry name" value="Cytochrome_P450_3A"/>
</dbReference>
<dbReference type="InterPro" id="IPR036396">
    <property type="entry name" value="Cyt_P450_sf"/>
</dbReference>
<keyword evidence="4" id="KW-0560">Oxidoreductase</keyword>
<dbReference type="Proteomes" id="UP001642540">
    <property type="component" value="Unassembled WGS sequence"/>
</dbReference>
<keyword evidence="7" id="KW-0472">Membrane</keyword>
<evidence type="ECO:0000313" key="9">
    <source>
        <dbReference type="Proteomes" id="UP001642540"/>
    </source>
</evidence>
<keyword evidence="9" id="KW-1185">Reference proteome</keyword>
<evidence type="ECO:0000256" key="6">
    <source>
        <dbReference type="ARBA" id="ARBA00023033"/>
    </source>
</evidence>
<accession>A0ABP1QWK0</accession>
<dbReference type="InterPro" id="IPR001128">
    <property type="entry name" value="Cyt_P450"/>
</dbReference>
<dbReference type="EMBL" id="CAXLJM020000048">
    <property type="protein sequence ID" value="CAL8112253.1"/>
    <property type="molecule type" value="Genomic_DNA"/>
</dbReference>
<protein>
    <recommendedName>
        <fullName evidence="10">Cytochrome P450</fullName>
    </recommendedName>
</protein>
<keyword evidence="7" id="KW-0812">Transmembrane</keyword>
<evidence type="ECO:0008006" key="10">
    <source>
        <dbReference type="Google" id="ProtNLM"/>
    </source>
</evidence>
<dbReference type="PANTHER" id="PTHR24302:SF15">
    <property type="entry name" value="FATTY-ACID PEROXYGENASE"/>
    <property type="match status" value="1"/>
</dbReference>
<feature type="transmembrane region" description="Helical" evidence="7">
    <location>
        <begin position="6"/>
        <end position="26"/>
    </location>
</feature>
<evidence type="ECO:0000256" key="5">
    <source>
        <dbReference type="ARBA" id="ARBA00023004"/>
    </source>
</evidence>
<name>A0ABP1QWK0_9HEXA</name>
<dbReference type="SUPFAM" id="SSF48264">
    <property type="entry name" value="Cytochrome P450"/>
    <property type="match status" value="1"/>
</dbReference>
<reference evidence="8 9" key="1">
    <citation type="submission" date="2024-08" db="EMBL/GenBank/DDBJ databases">
        <authorList>
            <person name="Cucini C."/>
            <person name="Frati F."/>
        </authorList>
    </citation>
    <scope>NUCLEOTIDE SEQUENCE [LARGE SCALE GENOMIC DNA]</scope>
</reference>
<gene>
    <name evidence="8" type="ORF">ODALV1_LOCUS15560</name>
</gene>
<comment type="similarity">
    <text evidence="1">Belongs to the cytochrome P450 family.</text>
</comment>
<keyword evidence="7" id="KW-1133">Transmembrane helix</keyword>